<gene>
    <name evidence="7" type="ORF">C5Y98_25510</name>
</gene>
<dbReference type="PANTHER" id="PTHR30600:SF9">
    <property type="entry name" value="BLR7738 PROTEIN"/>
    <property type="match status" value="1"/>
</dbReference>
<accession>A0A2S8F7X3</accession>
<feature type="domain" description="Cytochrome c" evidence="6">
    <location>
        <begin position="272"/>
        <end position="451"/>
    </location>
</feature>
<dbReference type="Pfam" id="PF21419">
    <property type="entry name" value="RoxA-like_Cyt-c"/>
    <property type="match status" value="1"/>
</dbReference>
<keyword evidence="1 4" id="KW-0349">Heme</keyword>
<organism evidence="7 8">
    <name type="scientific">Blastopirellula marina</name>
    <dbReference type="NCBI Taxonomy" id="124"/>
    <lineage>
        <taxon>Bacteria</taxon>
        <taxon>Pseudomonadati</taxon>
        <taxon>Planctomycetota</taxon>
        <taxon>Planctomycetia</taxon>
        <taxon>Pirellulales</taxon>
        <taxon>Pirellulaceae</taxon>
        <taxon>Blastopirellula</taxon>
    </lineage>
</organism>
<dbReference type="OrthoDB" id="417271at2"/>
<feature type="chain" id="PRO_5015468534" description="Cytochrome c domain-containing protein" evidence="5">
    <location>
        <begin position="25"/>
        <end position="451"/>
    </location>
</feature>
<comment type="caution">
    <text evidence="7">The sequence shown here is derived from an EMBL/GenBank/DDBJ whole genome shotgun (WGS) entry which is preliminary data.</text>
</comment>
<evidence type="ECO:0000256" key="1">
    <source>
        <dbReference type="ARBA" id="ARBA00022617"/>
    </source>
</evidence>
<evidence type="ECO:0000256" key="2">
    <source>
        <dbReference type="ARBA" id="ARBA00022723"/>
    </source>
</evidence>
<dbReference type="InterPro" id="IPR009056">
    <property type="entry name" value="Cyt_c-like_dom"/>
</dbReference>
<dbReference type="PANTHER" id="PTHR30600">
    <property type="entry name" value="CYTOCHROME C PEROXIDASE-RELATED"/>
    <property type="match status" value="1"/>
</dbReference>
<dbReference type="Proteomes" id="UP000239388">
    <property type="component" value="Unassembled WGS sequence"/>
</dbReference>
<dbReference type="PROSITE" id="PS51007">
    <property type="entry name" value="CYTC"/>
    <property type="match status" value="1"/>
</dbReference>
<evidence type="ECO:0000313" key="7">
    <source>
        <dbReference type="EMBL" id="PQO28257.1"/>
    </source>
</evidence>
<keyword evidence="3 4" id="KW-0408">Iron</keyword>
<dbReference type="RefSeq" id="WP_105358657.1">
    <property type="nucleotide sequence ID" value="NZ_PUIB01000025.1"/>
</dbReference>
<dbReference type="GO" id="GO:0020037">
    <property type="term" value="F:heme binding"/>
    <property type="evidence" value="ECO:0007669"/>
    <property type="project" value="InterPro"/>
</dbReference>
<keyword evidence="5" id="KW-0732">Signal</keyword>
<dbReference type="InterPro" id="IPR036909">
    <property type="entry name" value="Cyt_c-like_dom_sf"/>
</dbReference>
<proteinExistence type="predicted"/>
<dbReference type="SUPFAM" id="SSF46626">
    <property type="entry name" value="Cytochrome c"/>
    <property type="match status" value="1"/>
</dbReference>
<dbReference type="InterPro" id="IPR051395">
    <property type="entry name" value="Cytochrome_c_Peroxidase/MauG"/>
</dbReference>
<dbReference type="GO" id="GO:0004130">
    <property type="term" value="F:cytochrome-c peroxidase activity"/>
    <property type="evidence" value="ECO:0007669"/>
    <property type="project" value="TreeGrafter"/>
</dbReference>
<dbReference type="Gene3D" id="1.10.760.10">
    <property type="entry name" value="Cytochrome c-like domain"/>
    <property type="match status" value="1"/>
</dbReference>
<evidence type="ECO:0000256" key="3">
    <source>
        <dbReference type="ARBA" id="ARBA00023004"/>
    </source>
</evidence>
<dbReference type="GO" id="GO:0046872">
    <property type="term" value="F:metal ion binding"/>
    <property type="evidence" value="ECO:0007669"/>
    <property type="project" value="UniProtKB-KW"/>
</dbReference>
<evidence type="ECO:0000259" key="6">
    <source>
        <dbReference type="PROSITE" id="PS51007"/>
    </source>
</evidence>
<evidence type="ECO:0000313" key="8">
    <source>
        <dbReference type="Proteomes" id="UP000239388"/>
    </source>
</evidence>
<keyword evidence="2 4" id="KW-0479">Metal-binding</keyword>
<evidence type="ECO:0000256" key="4">
    <source>
        <dbReference type="PROSITE-ProRule" id="PRU00433"/>
    </source>
</evidence>
<reference evidence="7 8" key="1">
    <citation type="submission" date="2018-02" db="EMBL/GenBank/DDBJ databases">
        <title>Comparative genomes isolates from brazilian mangrove.</title>
        <authorList>
            <person name="Araujo J.E."/>
            <person name="Taketani R.G."/>
            <person name="Silva M.C.P."/>
            <person name="Loureco M.V."/>
            <person name="Andreote F.D."/>
        </authorList>
    </citation>
    <scope>NUCLEOTIDE SEQUENCE [LARGE SCALE GENOMIC DNA]</scope>
    <source>
        <strain evidence="7 8">NAP PRIS-MGV</strain>
    </source>
</reference>
<dbReference type="AlphaFoldDB" id="A0A2S8F7X3"/>
<dbReference type="GO" id="GO:0009055">
    <property type="term" value="F:electron transfer activity"/>
    <property type="evidence" value="ECO:0007669"/>
    <property type="project" value="InterPro"/>
</dbReference>
<dbReference type="EMBL" id="PUIB01000025">
    <property type="protein sequence ID" value="PQO28257.1"/>
    <property type="molecule type" value="Genomic_DNA"/>
</dbReference>
<evidence type="ECO:0000256" key="5">
    <source>
        <dbReference type="SAM" id="SignalP"/>
    </source>
</evidence>
<feature type="signal peptide" evidence="5">
    <location>
        <begin position="1"/>
        <end position="24"/>
    </location>
</feature>
<sequence>MIRRIFLLILGVLGLVAEANRCHAGEPDPAAGYDHLINTTYLPPYFDQETFDNVWRIWPEPLRSQAEKATPDERRQMAFDRYGLTGRPEDPTRPLQYVVDLKGNWTLNCFSCHGGEVDGKPLPGLPNNRFDFAGITDDIRLTKALLGKKMVTTDYSSLVFPMGENKGTTNAVNFGVALISLRDADLNFVPGASFPRMLHHDMEPPPWWHFSQKDNIYIDGFAPKGHRALLQFTMVRANGPKSFREREDDFRDIYAYLSSLEAPKYSGKIDQQKAAAGQIVFNQHCSECHGTYGDNASYPQRMIPIDEIKTDRARLDSLSPEHRQVYGQSWFNEYGEKKGLIADPGGYVAPPLDGVWATAPYFHNGSVPTLWHVLHPEQRPKIWRWAGKSYDHQQMGISVKQLAEVPGGLHAIDKREVFDTSRFGKSSAGHDFPRELSEEEKDAVLEYLKTL</sequence>
<name>A0A2S8F7X3_9BACT</name>
<protein>
    <recommendedName>
        <fullName evidence="6">Cytochrome c domain-containing protein</fullName>
    </recommendedName>
</protein>